<dbReference type="GO" id="GO:0031515">
    <property type="term" value="C:tRNA (m1A) methyltransferase complex"/>
    <property type="evidence" value="ECO:0007669"/>
    <property type="project" value="InterPro"/>
</dbReference>
<keyword evidence="4" id="KW-0819">tRNA processing</keyword>
<sequence length="557" mass="64682">MRIKKHDFVLIDDELKCRLHKIVDMKVKIKTNYINLLFLVNKKYGSTYTFIKNKWVRSKKKKEKLDISFSEDIEGTNKEIFHNKNSQKLSDEHIAQLKETHLENPYEIVQKLVDNSTTFNNKTVISKFKYVQKKLKRHFCQFTVYECNIVNLINFYYKYFPEKISNVRIDYLANILFHISRDLHLKDVKKIDTTASGREHTPSIVENQVKCIAEDKNHDLFSAENQVEGSTVDDNKVSDFQREEQGEISFFKHNVLIYDDSFGLLTSVLNIIYDYNVNIFSLIYKNTCNAIIPSFGIKKNTKIVKVGILYTEGLTKLNKHVFLDKNLEFTHPLKGESAIVVSSPDIHLPNCSVTQRSSERMDELYNGGNISGEINQPENCHVEGSYEFSEQKNKRKINDVDNQDNVSICGDSNDKSGWKKRRCREGEESAKIGYSENEEIKEMLQDIQERKAESFVIVMSSEFMYNTKVDVCILVDTLVKISLKYLNSGGKIIVHTDDMNITNLFMKLLIETNTFIHIRLNEYILREQQVVKRRTHPLIKNAKLADGFLLTAIKVQS</sequence>
<evidence type="ECO:0000256" key="6">
    <source>
        <dbReference type="ARBA" id="ARBA00032319"/>
    </source>
</evidence>
<comment type="subcellular location">
    <subcellularLocation>
        <location evidence="1">Nucleus</location>
    </subcellularLocation>
</comment>
<accession>A0A1D3U7J9</accession>
<evidence type="ECO:0000256" key="3">
    <source>
        <dbReference type="ARBA" id="ARBA00021704"/>
    </source>
</evidence>
<dbReference type="OrthoDB" id="10254665at2759"/>
<comment type="similarity">
    <text evidence="2">Belongs to the TRM6/GCD10 family.</text>
</comment>
<dbReference type="GO" id="GO:0008168">
    <property type="term" value="F:methyltransferase activity"/>
    <property type="evidence" value="ECO:0007669"/>
    <property type="project" value="UniProtKB-KW"/>
</dbReference>
<dbReference type="PANTHER" id="PTHR12945:SF0">
    <property type="entry name" value="TRNA (ADENINE(58)-N(1))-METHYLTRANSFERASE NON-CATALYTIC SUBUNIT TRM6"/>
    <property type="match status" value="1"/>
</dbReference>
<dbReference type="Proteomes" id="UP000242942">
    <property type="component" value="Chromosome 7"/>
</dbReference>
<organism evidence="7 8">
    <name type="scientific">Plasmodium ovale</name>
    <name type="common">malaria parasite P. ovale</name>
    <dbReference type="NCBI Taxonomy" id="36330"/>
    <lineage>
        <taxon>Eukaryota</taxon>
        <taxon>Sar</taxon>
        <taxon>Alveolata</taxon>
        <taxon>Apicomplexa</taxon>
        <taxon>Aconoidasida</taxon>
        <taxon>Haemosporida</taxon>
        <taxon>Plasmodiidae</taxon>
        <taxon>Plasmodium</taxon>
        <taxon>Plasmodium (Plasmodium)</taxon>
    </lineage>
</organism>
<dbReference type="PANTHER" id="PTHR12945">
    <property type="entry name" value="TRANSLATION INITIATION FACTOR EIF3-RELATED"/>
    <property type="match status" value="1"/>
</dbReference>
<dbReference type="VEuPathDB" id="PlasmoDB:POWCR01_070015000"/>
<evidence type="ECO:0000313" key="7">
    <source>
        <dbReference type="EMBL" id="SCQ16116.1"/>
    </source>
</evidence>
<dbReference type="AlphaFoldDB" id="A0A1D3U7J9"/>
<dbReference type="VEuPathDB" id="PlasmoDB:PocGH01_07020200"/>
<reference evidence="7 8" key="1">
    <citation type="submission" date="2016-06" db="EMBL/GenBank/DDBJ databases">
        <authorList>
            <consortium name="Pathogen Informatics"/>
        </authorList>
    </citation>
    <scope>NUCLEOTIDE SEQUENCE [LARGE SCALE GENOMIC DNA]</scope>
    <source>
        <strain evidence="7">PocGH01</strain>
    </source>
</reference>
<proteinExistence type="inferred from homology"/>
<keyword evidence="8" id="KW-1185">Reference proteome</keyword>
<evidence type="ECO:0000256" key="2">
    <source>
        <dbReference type="ARBA" id="ARBA00008320"/>
    </source>
</evidence>
<dbReference type="EMBL" id="LT594588">
    <property type="protein sequence ID" value="SCQ16116.1"/>
    <property type="molecule type" value="Genomic_DNA"/>
</dbReference>
<keyword evidence="7" id="KW-0808">Transferase</keyword>
<keyword evidence="7" id="KW-0489">Methyltransferase</keyword>
<evidence type="ECO:0000256" key="1">
    <source>
        <dbReference type="ARBA" id="ARBA00004123"/>
    </source>
</evidence>
<dbReference type="GO" id="GO:0005634">
    <property type="term" value="C:nucleus"/>
    <property type="evidence" value="ECO:0007669"/>
    <property type="project" value="UniProtKB-SubCell"/>
</dbReference>
<evidence type="ECO:0000313" key="8">
    <source>
        <dbReference type="Proteomes" id="UP000242942"/>
    </source>
</evidence>
<name>A0A1D3U7J9_PLAOA</name>
<evidence type="ECO:0000256" key="5">
    <source>
        <dbReference type="ARBA" id="ARBA00023242"/>
    </source>
</evidence>
<keyword evidence="5" id="KW-0539">Nucleus</keyword>
<protein>
    <recommendedName>
        <fullName evidence="3">tRNA (adenine(58)-N(1))-methyltransferase non-catalytic subunit TRM6</fullName>
    </recommendedName>
    <alternativeName>
        <fullName evidence="6">tRNA(m1A58)-methyltransferase subunit TRM6</fullName>
    </alternativeName>
</protein>
<dbReference type="InterPro" id="IPR017423">
    <property type="entry name" value="TRM6"/>
</dbReference>
<dbReference type="GO" id="GO:0030488">
    <property type="term" value="P:tRNA methylation"/>
    <property type="evidence" value="ECO:0007669"/>
    <property type="project" value="InterPro"/>
</dbReference>
<dbReference type="Pfam" id="PF04189">
    <property type="entry name" value="Gcd10p"/>
    <property type="match status" value="1"/>
</dbReference>
<gene>
    <name evidence="7" type="primary">GCD10</name>
    <name evidence="7" type="ORF">POCGH01_07020200</name>
</gene>
<evidence type="ECO:0000256" key="4">
    <source>
        <dbReference type="ARBA" id="ARBA00022694"/>
    </source>
</evidence>